<dbReference type="AlphaFoldDB" id="A0A2G1BPP8"/>
<feature type="transmembrane region" description="Helical" evidence="1">
    <location>
        <begin position="45"/>
        <end position="72"/>
    </location>
</feature>
<keyword evidence="1" id="KW-0812">Transmembrane</keyword>
<evidence type="ECO:0000313" key="3">
    <source>
        <dbReference type="Proteomes" id="UP000222163"/>
    </source>
</evidence>
<evidence type="ECO:0000256" key="1">
    <source>
        <dbReference type="SAM" id="Phobius"/>
    </source>
</evidence>
<keyword evidence="2" id="KW-0808">Transferase</keyword>
<keyword evidence="2" id="KW-0418">Kinase</keyword>
<feature type="transmembrane region" description="Helical" evidence="1">
    <location>
        <begin position="15"/>
        <end position="33"/>
    </location>
</feature>
<dbReference type="Proteomes" id="UP000222163">
    <property type="component" value="Unassembled WGS sequence"/>
</dbReference>
<dbReference type="EMBL" id="PDUU01000810">
    <property type="protein sequence ID" value="PHN95934.1"/>
    <property type="molecule type" value="Genomic_DNA"/>
</dbReference>
<reference evidence="2 3" key="1">
    <citation type="journal article" date="2016" name="Nat. Commun.">
        <title>Microbial interactions lead to rapid micro-scale successions on model marine particles.</title>
        <authorList>
            <person name="Datta M.S."/>
            <person name="Sliwerska E."/>
            <person name="Gore J."/>
            <person name="Polz M.F."/>
            <person name="Cordero O.X."/>
        </authorList>
    </citation>
    <scope>NUCLEOTIDE SEQUENCE [LARGE SCALE GENOMIC DNA]</scope>
    <source>
        <strain evidence="2 3">4G03</strain>
    </source>
</reference>
<feature type="non-terminal residue" evidence="2">
    <location>
        <position position="1"/>
    </location>
</feature>
<accession>A0A2G1BPP8</accession>
<name>A0A2G1BPP8_9FLAO</name>
<dbReference type="GO" id="GO:0016301">
    <property type="term" value="F:kinase activity"/>
    <property type="evidence" value="ECO:0007669"/>
    <property type="project" value="UniProtKB-KW"/>
</dbReference>
<feature type="non-terminal residue" evidence="2">
    <location>
        <position position="128"/>
    </location>
</feature>
<gene>
    <name evidence="2" type="ORF">CSC81_17755</name>
</gene>
<keyword evidence="1" id="KW-1133">Transmembrane helix</keyword>
<feature type="transmembrane region" description="Helical" evidence="1">
    <location>
        <begin position="92"/>
        <end position="115"/>
    </location>
</feature>
<keyword evidence="1" id="KW-0472">Membrane</keyword>
<evidence type="ECO:0000313" key="2">
    <source>
        <dbReference type="EMBL" id="PHN95934.1"/>
    </source>
</evidence>
<proteinExistence type="predicted"/>
<comment type="caution">
    <text evidence="2">The sequence shown here is derived from an EMBL/GenBank/DDBJ whole genome shotgun (WGS) entry which is preliminary data.</text>
</comment>
<organism evidence="2 3">
    <name type="scientific">Tenacibaculum discolor</name>
    <dbReference type="NCBI Taxonomy" id="361581"/>
    <lineage>
        <taxon>Bacteria</taxon>
        <taxon>Pseudomonadati</taxon>
        <taxon>Bacteroidota</taxon>
        <taxon>Flavobacteriia</taxon>
        <taxon>Flavobacteriales</taxon>
        <taxon>Flavobacteriaceae</taxon>
        <taxon>Tenacibaculum</taxon>
    </lineage>
</organism>
<sequence>SINLLTGEPQTTTPWLSIYVASLLAIFAITFGTRTLNLTDKHPGLLLTIAFESIIKLVALCGVGVFVCFFLFDGVLDLVSNAASNSSAREVIYADSAPWVYVSHVALGVCSMFVLPRQFHMNFVEQNG</sequence>
<protein>
    <submittedName>
        <fullName evidence="2">Hybrid sensor histidine kinase/response regulator</fullName>
    </submittedName>
</protein>